<sequence>MVKLNYKRKNNENEVNPLIVTFQKSIPNSELMEQLEFQLFQQAQPRKKKQQYLVSENHEKFDYIGKSNISQQPTKYLVGVMSEDNKGQMDIYDVDGCFNLVQSLKSDKNLEKIDSNIAKADKNIWDMKQSLVANMGTKKAQRKVQQMLNNMIDENKISSKAQMQELLKVKSASLQNKLENEMEEVKKQEENSKRQFLPEFDMLATEPSKIYDINSIISKEEFENIKCEPIMAALKKKQKNQGDDQLIQLTKPFNEFISKYKASTSYILKYLMYLDNLLKFAYKKQLTKASLEEVAQEVRVDAIFAKHILAKYYQATPQAENKMLYLRSPQLTDKLICHIIVLGLFAFGFKMDVSYLGLVLKLDQKKLISYSKEIGCTVNIKENKNKKAKTPNSINISLNVPFKLQPNKKPMKDKK</sequence>
<evidence type="ECO:0000256" key="6">
    <source>
        <dbReference type="SAM" id="Coils"/>
    </source>
</evidence>
<dbReference type="AlphaFoldDB" id="A0A0V0QEB5"/>
<comment type="caution">
    <text evidence="7">The sequence shown here is derived from an EMBL/GenBank/DDBJ whole genome shotgun (WGS) entry which is preliminary data.</text>
</comment>
<evidence type="ECO:0000313" key="8">
    <source>
        <dbReference type="Proteomes" id="UP000054937"/>
    </source>
</evidence>
<keyword evidence="4" id="KW-0804">Transcription</keyword>
<evidence type="ECO:0000256" key="1">
    <source>
        <dbReference type="ARBA" id="ARBA00004604"/>
    </source>
</evidence>
<dbReference type="GO" id="GO:0005730">
    <property type="term" value="C:nucleolus"/>
    <property type="evidence" value="ECO:0007669"/>
    <property type="project" value="UniProtKB-SubCell"/>
</dbReference>
<evidence type="ECO:0000313" key="7">
    <source>
        <dbReference type="EMBL" id="KRX00499.1"/>
    </source>
</evidence>
<dbReference type="Proteomes" id="UP000054937">
    <property type="component" value="Unassembled WGS sequence"/>
</dbReference>
<evidence type="ECO:0008006" key="9">
    <source>
        <dbReference type="Google" id="ProtNLM"/>
    </source>
</evidence>
<dbReference type="EMBL" id="LDAU01000188">
    <property type="protein sequence ID" value="KRX00499.1"/>
    <property type="molecule type" value="Genomic_DNA"/>
</dbReference>
<comment type="subcellular location">
    <subcellularLocation>
        <location evidence="1">Nucleus</location>
        <location evidence="1">Nucleolus</location>
    </subcellularLocation>
</comment>
<dbReference type="Pfam" id="PF06870">
    <property type="entry name" value="RNA_pol_I_A49"/>
    <property type="match status" value="1"/>
</dbReference>
<dbReference type="InterPro" id="IPR009668">
    <property type="entry name" value="RNA_pol-assoc_fac_A49-like"/>
</dbReference>
<keyword evidence="3" id="KW-0240">DNA-directed RNA polymerase</keyword>
<evidence type="ECO:0000256" key="4">
    <source>
        <dbReference type="ARBA" id="ARBA00023163"/>
    </source>
</evidence>
<name>A0A0V0QEB5_PSEPJ</name>
<reference evidence="7 8" key="1">
    <citation type="journal article" date="2015" name="Sci. Rep.">
        <title>Genome of the facultative scuticociliatosis pathogen Pseudocohnilembus persalinus provides insight into its virulence through horizontal gene transfer.</title>
        <authorList>
            <person name="Xiong J."/>
            <person name="Wang G."/>
            <person name="Cheng J."/>
            <person name="Tian M."/>
            <person name="Pan X."/>
            <person name="Warren A."/>
            <person name="Jiang C."/>
            <person name="Yuan D."/>
            <person name="Miao W."/>
        </authorList>
    </citation>
    <scope>NUCLEOTIDE SEQUENCE [LARGE SCALE GENOMIC DNA]</scope>
    <source>
        <strain evidence="7">36N120E</strain>
    </source>
</reference>
<dbReference type="GO" id="GO:0003677">
    <property type="term" value="F:DNA binding"/>
    <property type="evidence" value="ECO:0007669"/>
    <property type="project" value="InterPro"/>
</dbReference>
<accession>A0A0V0QEB5</accession>
<protein>
    <recommendedName>
        <fullName evidence="9">RNA polymerase I associated factor, A49-like protein</fullName>
    </recommendedName>
</protein>
<keyword evidence="5" id="KW-0539">Nucleus</keyword>
<organism evidence="7 8">
    <name type="scientific">Pseudocohnilembus persalinus</name>
    <name type="common">Ciliate</name>
    <dbReference type="NCBI Taxonomy" id="266149"/>
    <lineage>
        <taxon>Eukaryota</taxon>
        <taxon>Sar</taxon>
        <taxon>Alveolata</taxon>
        <taxon>Ciliophora</taxon>
        <taxon>Intramacronucleata</taxon>
        <taxon>Oligohymenophorea</taxon>
        <taxon>Scuticociliatia</taxon>
        <taxon>Philasterida</taxon>
        <taxon>Pseudocohnilembidae</taxon>
        <taxon>Pseudocohnilembus</taxon>
    </lineage>
</organism>
<dbReference type="GO" id="GO:0000428">
    <property type="term" value="C:DNA-directed RNA polymerase complex"/>
    <property type="evidence" value="ECO:0007669"/>
    <property type="project" value="UniProtKB-KW"/>
</dbReference>
<evidence type="ECO:0000256" key="2">
    <source>
        <dbReference type="ARBA" id="ARBA00009430"/>
    </source>
</evidence>
<proteinExistence type="inferred from homology"/>
<feature type="coiled-coil region" evidence="6">
    <location>
        <begin position="164"/>
        <end position="195"/>
    </location>
</feature>
<gene>
    <name evidence="7" type="ORF">PPERSA_08892</name>
</gene>
<evidence type="ECO:0000256" key="5">
    <source>
        <dbReference type="ARBA" id="ARBA00023242"/>
    </source>
</evidence>
<evidence type="ECO:0000256" key="3">
    <source>
        <dbReference type="ARBA" id="ARBA00022478"/>
    </source>
</evidence>
<keyword evidence="8" id="KW-1185">Reference proteome</keyword>
<dbReference type="OMA" id="DVYPFDE"/>
<dbReference type="InParanoid" id="A0A0V0QEB5"/>
<dbReference type="OrthoDB" id="296675at2759"/>
<dbReference type="PANTHER" id="PTHR14440">
    <property type="entry name" value="DNA-DIRECTED RNA POLYMERASE I SUBUNIT RPA49"/>
    <property type="match status" value="1"/>
</dbReference>
<dbReference type="GO" id="GO:0006351">
    <property type="term" value="P:DNA-templated transcription"/>
    <property type="evidence" value="ECO:0007669"/>
    <property type="project" value="InterPro"/>
</dbReference>
<keyword evidence="6" id="KW-0175">Coiled coil</keyword>
<comment type="similarity">
    <text evidence="2">Belongs to the eukaryotic RPA49/POLR1E RNA polymerase subunit family.</text>
</comment>